<accession>A0A5A7MTH9</accession>
<dbReference type="Pfam" id="PF03969">
    <property type="entry name" value="AFG1_ATPase"/>
    <property type="match status" value="1"/>
</dbReference>
<name>A0A5A7MTH9_9PROT</name>
<dbReference type="PANTHER" id="PTHR12169">
    <property type="entry name" value="ATPASE N2B"/>
    <property type="match status" value="1"/>
</dbReference>
<evidence type="ECO:0000256" key="2">
    <source>
        <dbReference type="ARBA" id="ARBA00022840"/>
    </source>
</evidence>
<dbReference type="Gene3D" id="3.40.50.300">
    <property type="entry name" value="P-loop containing nucleotide triphosphate hydrolases"/>
    <property type="match status" value="1"/>
</dbReference>
<evidence type="ECO:0000313" key="3">
    <source>
        <dbReference type="EMBL" id="GEQ98924.1"/>
    </source>
</evidence>
<dbReference type="Proteomes" id="UP000322084">
    <property type="component" value="Unassembled WGS sequence"/>
</dbReference>
<dbReference type="NCBIfam" id="NF040713">
    <property type="entry name" value="ZapE"/>
    <property type="match status" value="1"/>
</dbReference>
<keyword evidence="3" id="KW-0131">Cell cycle</keyword>
<dbReference type="GO" id="GO:0005524">
    <property type="term" value="F:ATP binding"/>
    <property type="evidence" value="ECO:0007669"/>
    <property type="project" value="UniProtKB-KW"/>
</dbReference>
<dbReference type="InterPro" id="IPR027417">
    <property type="entry name" value="P-loop_NTPase"/>
</dbReference>
<dbReference type="PANTHER" id="PTHR12169:SF6">
    <property type="entry name" value="AFG1-LIKE ATPASE"/>
    <property type="match status" value="1"/>
</dbReference>
<organism evidence="3 4">
    <name type="scientific">Iodidimonas gelatinilytica</name>
    <dbReference type="NCBI Taxonomy" id="1236966"/>
    <lineage>
        <taxon>Bacteria</taxon>
        <taxon>Pseudomonadati</taxon>
        <taxon>Pseudomonadota</taxon>
        <taxon>Alphaproteobacteria</taxon>
        <taxon>Iodidimonadales</taxon>
        <taxon>Iodidimonadaceae</taxon>
        <taxon>Iodidimonas</taxon>
    </lineage>
</organism>
<proteinExistence type="predicted"/>
<reference evidence="3 4" key="1">
    <citation type="submission" date="2019-09" db="EMBL/GenBank/DDBJ databases">
        <title>NBRP : Genome information of microbial organism related human and environment.</title>
        <authorList>
            <person name="Hattori M."/>
            <person name="Oshima K."/>
            <person name="Inaba H."/>
            <person name="Suda W."/>
            <person name="Sakamoto M."/>
            <person name="Iino T."/>
            <person name="Kitahara M."/>
            <person name="Oshida Y."/>
            <person name="Iida T."/>
            <person name="Kudo T."/>
            <person name="Itoh T."/>
            <person name="Ohkuma M."/>
        </authorList>
    </citation>
    <scope>NUCLEOTIDE SEQUENCE [LARGE SCALE GENOMIC DNA]</scope>
    <source>
        <strain evidence="3 4">Hi-2</strain>
    </source>
</reference>
<comment type="caution">
    <text evidence="3">The sequence shown here is derived from an EMBL/GenBank/DDBJ whole genome shotgun (WGS) entry which is preliminary data.</text>
</comment>
<gene>
    <name evidence="3" type="ORF">JCM17844_25610</name>
</gene>
<dbReference type="GO" id="GO:0016887">
    <property type="term" value="F:ATP hydrolysis activity"/>
    <property type="evidence" value="ECO:0007669"/>
    <property type="project" value="InterPro"/>
</dbReference>
<dbReference type="GO" id="GO:0005737">
    <property type="term" value="C:cytoplasm"/>
    <property type="evidence" value="ECO:0007669"/>
    <property type="project" value="TreeGrafter"/>
</dbReference>
<dbReference type="AlphaFoldDB" id="A0A5A7MTH9"/>
<keyword evidence="3" id="KW-0132">Cell division</keyword>
<dbReference type="GO" id="GO:0051301">
    <property type="term" value="P:cell division"/>
    <property type="evidence" value="ECO:0007669"/>
    <property type="project" value="UniProtKB-KW"/>
</dbReference>
<evidence type="ECO:0000256" key="1">
    <source>
        <dbReference type="ARBA" id="ARBA00022741"/>
    </source>
</evidence>
<dbReference type="SUPFAM" id="SSF52540">
    <property type="entry name" value="P-loop containing nucleoside triphosphate hydrolases"/>
    <property type="match status" value="1"/>
</dbReference>
<keyword evidence="1" id="KW-0547">Nucleotide-binding</keyword>
<keyword evidence="2" id="KW-0067">ATP-binding</keyword>
<dbReference type="EMBL" id="BKCL01000010">
    <property type="protein sequence ID" value="GEQ98924.1"/>
    <property type="molecule type" value="Genomic_DNA"/>
</dbReference>
<dbReference type="InterPro" id="IPR005654">
    <property type="entry name" value="ATPase_AFG1-like"/>
</dbReference>
<sequence>MNDLSWIPRPDDGPIAAYNALVKAGDLRPDPVQADVVAHLEALQKALFAHHCADDRGRGLFSRLFKKASRPPNGLYLWGGVGRGKSMLMDLFFATAPIQHKRRVHFHEFMLDVHARLNEWRGLSPMERKQRGGDARSDDPIPPVAASIAREACLLCFDEFHVTDVADAMILGRLFTEFLAHGLVIVATSNRPPDDLYKDGLNRQLFLPFIALLKSRFDIIGLNGPIDYRLERMRGMDTWLVPVNTETTEALSRDFFRLTDRDVDNERDVPSDKIEAQGREIFVPKACKGVAVFSFKRLCANPLGAADYLAIAHRYHTVIVVAVPQMGPAQRNEAKRFTTLVDVLYEQNVKLLASAQAQPQDLYKNGSESFEFERTVSRLLEMQSQDYLKRGHGVR</sequence>
<protein>
    <submittedName>
        <fullName evidence="3">Cell division protein ZapE</fullName>
    </submittedName>
</protein>
<evidence type="ECO:0000313" key="4">
    <source>
        <dbReference type="Proteomes" id="UP000322084"/>
    </source>
</evidence>
<dbReference type="RefSeq" id="WP_210431890.1">
    <property type="nucleotide sequence ID" value="NZ_BKCL01000010.1"/>
</dbReference>